<reference evidence="4" key="1">
    <citation type="journal article" date="2019" name="Int. J. Syst. Evol. Microbiol.">
        <title>The Global Catalogue of Microorganisms (GCM) 10K type strain sequencing project: providing services to taxonomists for standard genome sequencing and annotation.</title>
        <authorList>
            <consortium name="The Broad Institute Genomics Platform"/>
            <consortium name="The Broad Institute Genome Sequencing Center for Infectious Disease"/>
            <person name="Wu L."/>
            <person name="Ma J."/>
        </authorList>
    </citation>
    <scope>NUCLEOTIDE SEQUENCE [LARGE SCALE GENOMIC DNA]</scope>
    <source>
        <strain evidence="4">CCUG 62763</strain>
    </source>
</reference>
<evidence type="ECO:0000313" key="4">
    <source>
        <dbReference type="Proteomes" id="UP001596025"/>
    </source>
</evidence>
<organism evidence="3 4">
    <name type="scientific">Geodermatophilus arenarius</name>
    <dbReference type="NCBI Taxonomy" id="1137990"/>
    <lineage>
        <taxon>Bacteria</taxon>
        <taxon>Bacillati</taxon>
        <taxon>Actinomycetota</taxon>
        <taxon>Actinomycetes</taxon>
        <taxon>Geodermatophilales</taxon>
        <taxon>Geodermatophilaceae</taxon>
        <taxon>Geodermatophilus</taxon>
    </lineage>
</organism>
<name>A0ABV9LHU4_9ACTN</name>
<feature type="compositionally biased region" description="Gly residues" evidence="1">
    <location>
        <begin position="99"/>
        <end position="109"/>
    </location>
</feature>
<feature type="signal peptide" evidence="2">
    <location>
        <begin position="1"/>
        <end position="25"/>
    </location>
</feature>
<evidence type="ECO:0000256" key="1">
    <source>
        <dbReference type="SAM" id="MobiDB-lite"/>
    </source>
</evidence>
<gene>
    <name evidence="3" type="ORF">ACFO3M_08695</name>
</gene>
<keyword evidence="4" id="KW-1185">Reference proteome</keyword>
<feature type="region of interest" description="Disordered" evidence="1">
    <location>
        <begin position="30"/>
        <end position="128"/>
    </location>
</feature>
<dbReference type="RefSeq" id="WP_387988180.1">
    <property type="nucleotide sequence ID" value="NZ_JBHSGR010000007.1"/>
</dbReference>
<feature type="chain" id="PRO_5046280712" evidence="2">
    <location>
        <begin position="26"/>
        <end position="276"/>
    </location>
</feature>
<evidence type="ECO:0000256" key="2">
    <source>
        <dbReference type="SAM" id="SignalP"/>
    </source>
</evidence>
<evidence type="ECO:0000313" key="3">
    <source>
        <dbReference type="EMBL" id="MFC4693462.1"/>
    </source>
</evidence>
<keyword evidence="2" id="KW-0732">Signal</keyword>
<sequence length="276" mass="27364">MAGRTRRVRRTACAGVLACGAALLAACGGTGEQTAGPEDVSPAAATEEAPDPTPAEDPGTPGETPAAGDLGDRLLPAEAFGPDASVVRLGDDDGDGDGDGWGWGRGWGGWHDRDDDGEHDGPPEGVSVEPAACADVLEALPQPADDAADPVVAAQVARSDEVRTYQVLAESPELAGLTLPVDELLGACSSVTVSAPWGLDATVRLAPLDLPAVGGESAGLQVTVEGWGDTVTKLVGVAVDGSRGLLLAQSAGPGDPAPDTAAFAGLFGDAGAAAFD</sequence>
<dbReference type="PROSITE" id="PS51257">
    <property type="entry name" value="PROKAR_LIPOPROTEIN"/>
    <property type="match status" value="1"/>
</dbReference>
<feature type="compositionally biased region" description="Low complexity" evidence="1">
    <location>
        <begin position="56"/>
        <end position="65"/>
    </location>
</feature>
<dbReference type="Proteomes" id="UP001596025">
    <property type="component" value="Unassembled WGS sequence"/>
</dbReference>
<proteinExistence type="predicted"/>
<accession>A0ABV9LHU4</accession>
<dbReference type="EMBL" id="JBHSGR010000007">
    <property type="protein sequence ID" value="MFC4693462.1"/>
    <property type="molecule type" value="Genomic_DNA"/>
</dbReference>
<feature type="compositionally biased region" description="Basic and acidic residues" evidence="1">
    <location>
        <begin position="110"/>
        <end position="122"/>
    </location>
</feature>
<comment type="caution">
    <text evidence="3">The sequence shown here is derived from an EMBL/GenBank/DDBJ whole genome shotgun (WGS) entry which is preliminary data.</text>
</comment>
<protein>
    <submittedName>
        <fullName evidence="3">Uncharacterized protein</fullName>
    </submittedName>
</protein>